<sequence length="149" mass="15334">MAAREPGASPPDGAGPTSPPNGKVALDQPFDADALYALRAAVAAHAADLGAGEEQVEELVVVANELASNAVRHGGGSGRLRLWRAGDLIHCEVSDTGPGMADSKLGFEPVPLTAYGGRGMWVVRQMSQHVDVRTGPDGATVNAAFLVRP</sequence>
<evidence type="ECO:0000256" key="2">
    <source>
        <dbReference type="SAM" id="MobiDB-lite"/>
    </source>
</evidence>
<feature type="region of interest" description="Disordered" evidence="2">
    <location>
        <begin position="1"/>
        <end position="26"/>
    </location>
</feature>
<reference evidence="4 5" key="2">
    <citation type="submission" date="2020-03" db="EMBL/GenBank/DDBJ databases">
        <authorList>
            <person name="Ichikawa N."/>
            <person name="Kimura A."/>
            <person name="Kitahashi Y."/>
            <person name="Uohara A."/>
        </authorList>
    </citation>
    <scope>NUCLEOTIDE SEQUENCE [LARGE SCALE GENOMIC DNA]</scope>
    <source>
        <strain evidence="4 5">NBRC 108639</strain>
    </source>
</reference>
<evidence type="ECO:0000259" key="3">
    <source>
        <dbReference type="Pfam" id="PF13581"/>
    </source>
</evidence>
<evidence type="ECO:0000313" key="5">
    <source>
        <dbReference type="Proteomes" id="UP000482800"/>
    </source>
</evidence>
<dbReference type="CDD" id="cd16936">
    <property type="entry name" value="HATPase_RsbW-like"/>
    <property type="match status" value="1"/>
</dbReference>
<keyword evidence="1" id="KW-0418">Kinase</keyword>
<keyword evidence="1" id="KW-0808">Transferase</keyword>
<reference evidence="4 5" key="1">
    <citation type="submission" date="2020-03" db="EMBL/GenBank/DDBJ databases">
        <title>Whole genome shotgun sequence of Phytohabitans houttuyneae NBRC 108639.</title>
        <authorList>
            <person name="Komaki H."/>
            <person name="Tamura T."/>
        </authorList>
    </citation>
    <scope>NUCLEOTIDE SEQUENCE [LARGE SCALE GENOMIC DNA]</scope>
    <source>
        <strain evidence="4 5">NBRC 108639</strain>
    </source>
</reference>
<evidence type="ECO:0000313" key="4">
    <source>
        <dbReference type="EMBL" id="GFJ84613.1"/>
    </source>
</evidence>
<dbReference type="PANTHER" id="PTHR35526:SF3">
    <property type="entry name" value="ANTI-SIGMA-F FACTOR RSBW"/>
    <property type="match status" value="1"/>
</dbReference>
<comment type="caution">
    <text evidence="4">The sequence shown here is derived from an EMBL/GenBank/DDBJ whole genome shotgun (WGS) entry which is preliminary data.</text>
</comment>
<accession>A0A6V8KHB1</accession>
<dbReference type="Pfam" id="PF13581">
    <property type="entry name" value="HATPase_c_2"/>
    <property type="match status" value="1"/>
</dbReference>
<dbReference type="InterPro" id="IPR003594">
    <property type="entry name" value="HATPase_dom"/>
</dbReference>
<dbReference type="AlphaFoldDB" id="A0A6V8KHB1"/>
<name>A0A6V8KHB1_9ACTN</name>
<feature type="domain" description="Histidine kinase/HSP90-like ATPase" evidence="3">
    <location>
        <begin position="30"/>
        <end position="143"/>
    </location>
</feature>
<proteinExistence type="predicted"/>
<dbReference type="EMBL" id="BLPF01000003">
    <property type="protein sequence ID" value="GFJ84613.1"/>
    <property type="molecule type" value="Genomic_DNA"/>
</dbReference>
<gene>
    <name evidence="4" type="ORF">Phou_087930</name>
</gene>
<dbReference type="RefSeq" id="WP_173068632.1">
    <property type="nucleotide sequence ID" value="NZ_BAABGO010000004.1"/>
</dbReference>
<keyword evidence="5" id="KW-1185">Reference proteome</keyword>
<evidence type="ECO:0000256" key="1">
    <source>
        <dbReference type="ARBA" id="ARBA00022527"/>
    </source>
</evidence>
<protein>
    <recommendedName>
        <fullName evidence="3">Histidine kinase/HSP90-like ATPase domain-containing protein</fullName>
    </recommendedName>
</protein>
<dbReference type="SUPFAM" id="SSF55874">
    <property type="entry name" value="ATPase domain of HSP90 chaperone/DNA topoisomerase II/histidine kinase"/>
    <property type="match status" value="1"/>
</dbReference>
<dbReference type="Gene3D" id="3.30.565.10">
    <property type="entry name" value="Histidine kinase-like ATPase, C-terminal domain"/>
    <property type="match status" value="1"/>
</dbReference>
<keyword evidence="1" id="KW-0723">Serine/threonine-protein kinase</keyword>
<dbReference type="GO" id="GO:0004674">
    <property type="term" value="F:protein serine/threonine kinase activity"/>
    <property type="evidence" value="ECO:0007669"/>
    <property type="project" value="UniProtKB-KW"/>
</dbReference>
<dbReference type="InterPro" id="IPR036890">
    <property type="entry name" value="HATPase_C_sf"/>
</dbReference>
<organism evidence="4 5">
    <name type="scientific">Phytohabitans houttuyneae</name>
    <dbReference type="NCBI Taxonomy" id="1076126"/>
    <lineage>
        <taxon>Bacteria</taxon>
        <taxon>Bacillati</taxon>
        <taxon>Actinomycetota</taxon>
        <taxon>Actinomycetes</taxon>
        <taxon>Micromonosporales</taxon>
        <taxon>Micromonosporaceae</taxon>
    </lineage>
</organism>
<dbReference type="Proteomes" id="UP000482800">
    <property type="component" value="Unassembled WGS sequence"/>
</dbReference>
<dbReference type="PANTHER" id="PTHR35526">
    <property type="entry name" value="ANTI-SIGMA-F FACTOR RSBW-RELATED"/>
    <property type="match status" value="1"/>
</dbReference>
<dbReference type="InterPro" id="IPR050267">
    <property type="entry name" value="Anti-sigma-factor_SerPK"/>
</dbReference>